<dbReference type="PANTHER" id="PTHR31340">
    <property type="entry name" value="MITOCHONDRIAL GENOME MAINTENANCE EXONUCLEASE 1"/>
    <property type="match status" value="1"/>
</dbReference>
<evidence type="ECO:0000256" key="1">
    <source>
        <dbReference type="ARBA" id="ARBA00022722"/>
    </source>
</evidence>
<evidence type="ECO:0000313" key="11">
    <source>
        <dbReference type="Proteomes" id="UP000002279"/>
    </source>
</evidence>
<dbReference type="InterPro" id="IPR038726">
    <property type="entry name" value="PDDEXK_AddAB-type"/>
</dbReference>
<comment type="subcellular location">
    <subcellularLocation>
        <location evidence="8">Mitochondrion</location>
    </subcellularLocation>
</comment>
<feature type="active site" evidence="8">
    <location>
        <position position="256"/>
    </location>
</feature>
<protein>
    <recommendedName>
        <fullName evidence="8">Mitochondrial genome maintenance exonuclease 1</fullName>
        <ecNumber evidence="8">3.1.-.-</ecNumber>
    </recommendedName>
</protein>
<dbReference type="Pfam" id="PF12705">
    <property type="entry name" value="PDDEXK_1"/>
    <property type="match status" value="1"/>
</dbReference>
<dbReference type="Ensembl" id="ENSOANT00000073643.1">
    <property type="protein sequence ID" value="ENSOANP00000040138.1"/>
    <property type="gene ID" value="ENSOANG00000038109.1"/>
</dbReference>
<evidence type="ECO:0000256" key="5">
    <source>
        <dbReference type="ARBA" id="ARBA00023128"/>
    </source>
</evidence>
<dbReference type="GeneTree" id="ENSGT00390000003349"/>
<feature type="active site" evidence="8">
    <location>
        <position position="258"/>
    </location>
</feature>
<keyword evidence="3 8" id="KW-0378">Hydrolase</keyword>
<dbReference type="RefSeq" id="XP_028928033.1">
    <property type="nucleotide sequence ID" value="XM_029072200.1"/>
</dbReference>
<keyword evidence="11" id="KW-1185">Reference proteome</keyword>
<comment type="function">
    <text evidence="8">Metal-dependent single-stranded DNA (ssDNA) exonuclease involved in mitochondrial genome maintenance. Has preference for 5'-3' exonuclease activity but is also capable of endoduclease activity on linear substrates. Necessary for maintenance of proper 7S DNA levels. Probably involved in mitochondrial DNA (mtDNA) repair, possibly via the processing of displaced DNA containing Okazaki fragments during RNA-primed DNA synthesis on the lagging strand or via processing of DNA flaps during long-patch base excision repair.</text>
</comment>
<evidence type="ECO:0000259" key="9">
    <source>
        <dbReference type="Pfam" id="PF12705"/>
    </source>
</evidence>
<dbReference type="Proteomes" id="UP000002279">
    <property type="component" value="Unplaced"/>
</dbReference>
<name>A0A6I8NFY7_ORNAN</name>
<dbReference type="SUPFAM" id="SSF52980">
    <property type="entry name" value="Restriction endonuclease-like"/>
    <property type="match status" value="1"/>
</dbReference>
<comment type="similarity">
    <text evidence="8">Belongs to the MGME1 family.</text>
</comment>
<evidence type="ECO:0000256" key="6">
    <source>
        <dbReference type="ARBA" id="ARBA00023204"/>
    </source>
</evidence>
<keyword evidence="1 8" id="KW-0540">Nuclease</keyword>
<evidence type="ECO:0000256" key="2">
    <source>
        <dbReference type="ARBA" id="ARBA00022763"/>
    </source>
</evidence>
<evidence type="ECO:0000256" key="7">
    <source>
        <dbReference type="ARBA" id="ARBA00093440"/>
    </source>
</evidence>
<proteinExistence type="inferred from homology"/>
<dbReference type="InterPro" id="IPR011335">
    <property type="entry name" value="Restrct_endonuc-II-like"/>
</dbReference>
<dbReference type="HAMAP" id="MF_03030">
    <property type="entry name" value="MGME1"/>
    <property type="match status" value="1"/>
</dbReference>
<reference evidence="10" key="1">
    <citation type="submission" date="2025-08" db="UniProtKB">
        <authorList>
            <consortium name="Ensembl"/>
        </authorList>
    </citation>
    <scope>IDENTIFICATION</scope>
    <source>
        <strain evidence="10">Glennie</strain>
    </source>
</reference>
<dbReference type="InterPro" id="IPR011604">
    <property type="entry name" value="PDDEXK-like_dom_sf"/>
</dbReference>
<dbReference type="AlphaFoldDB" id="A0A6I8NFY7"/>
<evidence type="ECO:0000256" key="4">
    <source>
        <dbReference type="ARBA" id="ARBA00022839"/>
    </source>
</evidence>
<dbReference type="PANTHER" id="PTHR31340:SF3">
    <property type="entry name" value="MITOCHONDRIAL GENOME MAINTENANCE EXONUCLEASE 1"/>
    <property type="match status" value="1"/>
</dbReference>
<dbReference type="CTD" id="92667"/>
<reference evidence="10" key="2">
    <citation type="submission" date="2025-09" db="UniProtKB">
        <authorList>
            <consortium name="Ensembl"/>
        </authorList>
    </citation>
    <scope>IDENTIFICATION</scope>
    <source>
        <strain evidence="10">Glennie</strain>
    </source>
</reference>
<dbReference type="InParanoid" id="A0A6I8NFY7"/>
<keyword evidence="6" id="KW-0234">DNA repair</keyword>
<dbReference type="FunCoup" id="A0A6I8NFY7">
    <property type="interactions" value="1448"/>
</dbReference>
<accession>A0A6I8NFY7</accession>
<evidence type="ECO:0000313" key="10">
    <source>
        <dbReference type="Ensembl" id="ENSOANP00000040138.1"/>
    </source>
</evidence>
<dbReference type="KEGG" id="oaa:100085113"/>
<gene>
    <name evidence="8 10" type="primary">MGME1</name>
</gene>
<dbReference type="GO" id="GO:0008297">
    <property type="term" value="F:single-stranded DNA exodeoxyribonuclease activity"/>
    <property type="evidence" value="ECO:0000318"/>
    <property type="project" value="GO_Central"/>
</dbReference>
<sequence>MKSLQSIFGKCRRSNGMLSELVPWVGFSSSSRSCNRKKKKGNPYEEVDQEKYSNLINSVISAKARSRTPETLFQEDNLLYGPVSKCKPQDQDSEPRVPRNWIPLVNPERQASAIPIQDPSLPLKIPLQKSKIPSVTRVLQQTMPPEQAFYLERWKRRMILELGEDGFAEYTKNIFLQGKLFHAAIEAVLSAGSTQEEGKEEGKDAVDSGYLRSVRPVLADITGVRALESAVQHEILKYQGLVDCVAEYRGKLCVIDWKTSEKPKPSIQNTFDNPLQVAAYVGAINHDANYSFQVHCGLIVVAYKDGSPAHSHFLHSEICSQYWSRWLLRLEDFKEKEKNQSIQQPD</sequence>
<dbReference type="OrthoDB" id="5777131at2759"/>
<feature type="active site" evidence="8">
    <location>
        <position position="243"/>
    </location>
</feature>
<dbReference type="Gene3D" id="3.90.320.10">
    <property type="match status" value="1"/>
</dbReference>
<dbReference type="EC" id="3.1.-.-" evidence="8"/>
<dbReference type="FunFam" id="3.90.320.10:FF:000005">
    <property type="entry name" value="Mitochondrial genome maintenance exonuclease 1"/>
    <property type="match status" value="1"/>
</dbReference>
<dbReference type="GO" id="GO:0045145">
    <property type="term" value="F:single-stranded DNA 5'-3' DNA exonuclease activity"/>
    <property type="evidence" value="ECO:0007669"/>
    <property type="project" value="Ensembl"/>
</dbReference>
<evidence type="ECO:0000256" key="8">
    <source>
        <dbReference type="HAMAP-Rule" id="MF_03030"/>
    </source>
</evidence>
<evidence type="ECO:0000256" key="3">
    <source>
        <dbReference type="ARBA" id="ARBA00022801"/>
    </source>
</evidence>
<comment type="function">
    <text evidence="7">Metal-dependent single-stranded DNA (ssDNA) exonuclease involved in mitochondrial genome maintenance. Has preference for 5'-3' exonuclease activity but is also capable of endonuclease activity on linear substrates. Necessary for maintenance of proper 7S DNA levels. Probably involved in mitochondrial DNA (mtDNA) repair, possibly via the processing of displaced DNA containing Okazaki fragments during RNA-primed DNA synthesis on the lagging strand or via processing of DNA flaps during long-patch base excision repair. Specifically binds 5-hydroxymethylcytosine (5hmC)-containing DNA in stem cells.</text>
</comment>
<feature type="domain" description="PD-(D/E)XK endonuclease-like" evidence="9">
    <location>
        <begin position="176"/>
        <end position="291"/>
    </location>
</feature>
<keyword evidence="2" id="KW-0227">DNA damage</keyword>
<dbReference type="GO" id="GO:0005739">
    <property type="term" value="C:mitochondrion"/>
    <property type="evidence" value="ECO:0000318"/>
    <property type="project" value="GO_Central"/>
</dbReference>
<dbReference type="GO" id="GO:0043504">
    <property type="term" value="P:mitochondrial DNA repair"/>
    <property type="evidence" value="ECO:0007669"/>
    <property type="project" value="UniProtKB-UniRule"/>
</dbReference>
<organism evidence="10 11">
    <name type="scientific">Ornithorhynchus anatinus</name>
    <name type="common">Duckbill platypus</name>
    <dbReference type="NCBI Taxonomy" id="9258"/>
    <lineage>
        <taxon>Eukaryota</taxon>
        <taxon>Metazoa</taxon>
        <taxon>Chordata</taxon>
        <taxon>Craniata</taxon>
        <taxon>Vertebrata</taxon>
        <taxon>Euteleostomi</taxon>
        <taxon>Mammalia</taxon>
        <taxon>Monotremata</taxon>
        <taxon>Ornithorhynchidae</taxon>
        <taxon>Ornithorhynchus</taxon>
    </lineage>
</organism>
<keyword evidence="4 8" id="KW-0269">Exonuclease</keyword>
<dbReference type="GO" id="GO:0006264">
    <property type="term" value="P:mitochondrial DNA replication"/>
    <property type="evidence" value="ECO:0000318"/>
    <property type="project" value="GO_Central"/>
</dbReference>
<dbReference type="Bgee" id="ENSOANG00000038109">
    <property type="expression patterns" value="Expressed in ovary and 7 other cell types or tissues"/>
</dbReference>
<keyword evidence="5 8" id="KW-0496">Mitochondrion</keyword>
<dbReference type="OMA" id="DCVAKYQ"/>
<dbReference type="GeneID" id="100085113"/>